<dbReference type="eggNOG" id="ENOG502TK49">
    <property type="taxonomic scope" value="Eukaryota"/>
</dbReference>
<evidence type="ECO:0000313" key="6">
    <source>
        <dbReference type="WormBase" id="K04A8.21"/>
    </source>
</evidence>
<keyword evidence="2" id="KW-0732">Signal</keyword>
<dbReference type="PaxDb" id="6239-K04A8.8"/>
<dbReference type="Proteomes" id="UP000001940">
    <property type="component" value="Chromosome V"/>
</dbReference>
<reference evidence="4 5" key="1">
    <citation type="journal article" date="1998" name="Science">
        <title>Genome sequence of the nematode C. elegans: a platform for investigating biology.</title>
        <authorList>
            <consortium name="The C. elegans sequencing consortium"/>
            <person name="Sulson J.E."/>
            <person name="Waterston R."/>
        </authorList>
    </citation>
    <scope>NUCLEOTIDE SEQUENCE [LARGE SCALE GENOMIC DNA]</scope>
    <source>
        <strain evidence="4 5">Bristol N2</strain>
    </source>
</reference>
<dbReference type="WormBase" id="K04A8.21">
    <property type="protein sequence ID" value="CE52194"/>
    <property type="gene ID" value="WBGene00271815"/>
    <property type="gene designation" value="spp-27"/>
</dbReference>
<accession>A0A2C9C3X7</accession>
<dbReference type="InterPro" id="IPR008139">
    <property type="entry name" value="SaposinB_dom"/>
</dbReference>
<dbReference type="InterPro" id="IPR011001">
    <property type="entry name" value="Saposin-like"/>
</dbReference>
<feature type="chain" id="PRO_5012790489" evidence="2">
    <location>
        <begin position="18"/>
        <end position="110"/>
    </location>
</feature>
<protein>
    <submittedName>
        <fullName evidence="4">Saposin B-type domain-containing protein</fullName>
    </submittedName>
</protein>
<organism evidence="4 5">
    <name type="scientific">Caenorhabditis elegans</name>
    <dbReference type="NCBI Taxonomy" id="6239"/>
    <lineage>
        <taxon>Eukaryota</taxon>
        <taxon>Metazoa</taxon>
        <taxon>Ecdysozoa</taxon>
        <taxon>Nematoda</taxon>
        <taxon>Chromadorea</taxon>
        <taxon>Rhabditida</taxon>
        <taxon>Rhabditina</taxon>
        <taxon>Rhabditomorpha</taxon>
        <taxon>Rhabditoidea</taxon>
        <taxon>Rhabditidae</taxon>
        <taxon>Peloderinae</taxon>
        <taxon>Caenorhabditis</taxon>
    </lineage>
</organism>
<dbReference type="PROSITE" id="PS50015">
    <property type="entry name" value="SAP_B"/>
    <property type="match status" value="1"/>
</dbReference>
<dbReference type="FunCoup" id="A0A2C9C3X7">
    <property type="interactions" value="171"/>
</dbReference>
<keyword evidence="1" id="KW-1015">Disulfide bond</keyword>
<gene>
    <name evidence="4 6" type="primary">spp-27</name>
    <name evidence="4" type="ORF">CELE_K04A8.21</name>
    <name evidence="6" type="ORF">K04A8.21</name>
</gene>
<sequence>MLKTLFIFTLLAVTMQASPVVESGTLSNIICTNCQSAVNAFLAPIKKVELITKTELTDFVNRKCLHDPQLASFHFLCSMALDLALKFLDAVEGEVSERAICEAFHFCDKV</sequence>
<evidence type="ECO:0000259" key="3">
    <source>
        <dbReference type="PROSITE" id="PS50015"/>
    </source>
</evidence>
<feature type="signal peptide" evidence="2">
    <location>
        <begin position="1"/>
        <end position="17"/>
    </location>
</feature>
<feature type="domain" description="Saposin B-type" evidence="3">
    <location>
        <begin position="27"/>
        <end position="110"/>
    </location>
</feature>
<dbReference type="SMR" id="A0A2C9C3X7"/>
<proteinExistence type="evidence at protein level"/>
<evidence type="ECO:0000313" key="5">
    <source>
        <dbReference type="Proteomes" id="UP000001940"/>
    </source>
</evidence>
<keyword evidence="5" id="KW-1185">Reference proteome</keyword>
<dbReference type="SUPFAM" id="SSF47862">
    <property type="entry name" value="Saposin"/>
    <property type="match status" value="1"/>
</dbReference>
<dbReference type="EMBL" id="BX284605">
    <property type="protein sequence ID" value="SOF58860.1"/>
    <property type="molecule type" value="Genomic_DNA"/>
</dbReference>
<dbReference type="SMART" id="SM00741">
    <property type="entry name" value="SapB"/>
    <property type="match status" value="1"/>
</dbReference>
<dbReference type="Bgee" id="WBGene00271815">
    <property type="expression patterns" value="Expressed in adult organism and 1 other cell type or tissue"/>
</dbReference>
<dbReference type="Gene3D" id="1.10.225.10">
    <property type="entry name" value="Saposin-like"/>
    <property type="match status" value="1"/>
</dbReference>
<dbReference type="InParanoid" id="A0A2C9C3X7"/>
<dbReference type="AlphaFoldDB" id="A0A2C9C3X7"/>
<keyword evidence="7" id="KW-1267">Proteomics identification</keyword>
<evidence type="ECO:0000256" key="1">
    <source>
        <dbReference type="ARBA" id="ARBA00023157"/>
    </source>
</evidence>
<evidence type="ECO:0000256" key="2">
    <source>
        <dbReference type="SAM" id="SignalP"/>
    </source>
</evidence>
<dbReference type="AGR" id="WB:WBGene00271815"/>
<evidence type="ECO:0007829" key="7">
    <source>
        <dbReference type="PeptideAtlas" id="A0A2C9C3X7"/>
    </source>
</evidence>
<evidence type="ECO:0000313" key="4">
    <source>
        <dbReference type="EMBL" id="SOF58860.1"/>
    </source>
</evidence>
<name>A0A2C9C3X7_CAEEL</name>